<accession>A0AAN4W599</accession>
<evidence type="ECO:0000313" key="2">
    <source>
        <dbReference type="EMBL" id="GJM64577.1"/>
    </source>
</evidence>
<sequence length="70" mass="8161">MPLFRNTHPAHPSQPMNGRNRFPGFQKRHHAILLMVLPEVFRAGFSAFEFPLDLLQCNAREGLLFDHFPF</sequence>
<dbReference type="EMBL" id="BQKE01000015">
    <property type="protein sequence ID" value="GJM65128.1"/>
    <property type="molecule type" value="Genomic_DNA"/>
</dbReference>
<evidence type="ECO:0000256" key="1">
    <source>
        <dbReference type="SAM" id="MobiDB-lite"/>
    </source>
</evidence>
<gene>
    <name evidence="2" type="ORF">PEDI_51290</name>
    <name evidence="3" type="ORF">PEDI_56660</name>
    <name evidence="4" type="ORF">PEDI_56800</name>
</gene>
<dbReference type="EMBL" id="BQKE01000014">
    <property type="protein sequence ID" value="GJM65114.1"/>
    <property type="molecule type" value="Genomic_DNA"/>
</dbReference>
<comment type="caution">
    <text evidence="2">The sequence shown here is derived from an EMBL/GenBank/DDBJ whole genome shotgun (WGS) entry which is preliminary data.</text>
</comment>
<keyword evidence="5" id="KW-1185">Reference proteome</keyword>
<name>A0AAN4W599_9BACT</name>
<evidence type="ECO:0000313" key="4">
    <source>
        <dbReference type="EMBL" id="GJM65128.1"/>
    </source>
</evidence>
<feature type="region of interest" description="Disordered" evidence="1">
    <location>
        <begin position="1"/>
        <end position="22"/>
    </location>
</feature>
<evidence type="ECO:0000313" key="5">
    <source>
        <dbReference type="Proteomes" id="UP001310022"/>
    </source>
</evidence>
<dbReference type="EMBL" id="BQKE01000006">
    <property type="protein sequence ID" value="GJM64577.1"/>
    <property type="molecule type" value="Genomic_DNA"/>
</dbReference>
<dbReference type="AlphaFoldDB" id="A0AAN4W599"/>
<protein>
    <submittedName>
        <fullName evidence="2">Uncharacterized protein</fullName>
    </submittedName>
</protein>
<proteinExistence type="predicted"/>
<reference evidence="2 5" key="1">
    <citation type="submission" date="2021-12" db="EMBL/GenBank/DDBJ databases">
        <title>Genome sequencing of bacteria with rrn-lacking chromosome and rrn-plasmid.</title>
        <authorList>
            <person name="Anda M."/>
            <person name="Iwasaki W."/>
        </authorList>
    </citation>
    <scope>NUCLEOTIDE SEQUENCE [LARGE SCALE GENOMIC DNA]</scope>
    <source>
        <strain evidence="2 5">NBRC 15940</strain>
    </source>
</reference>
<organism evidence="2 5">
    <name type="scientific">Persicobacter diffluens</name>
    <dbReference type="NCBI Taxonomy" id="981"/>
    <lineage>
        <taxon>Bacteria</taxon>
        <taxon>Pseudomonadati</taxon>
        <taxon>Bacteroidota</taxon>
        <taxon>Cytophagia</taxon>
        <taxon>Cytophagales</taxon>
        <taxon>Persicobacteraceae</taxon>
        <taxon>Persicobacter</taxon>
    </lineage>
</organism>
<evidence type="ECO:0000313" key="3">
    <source>
        <dbReference type="EMBL" id="GJM65114.1"/>
    </source>
</evidence>
<dbReference type="Proteomes" id="UP001310022">
    <property type="component" value="Unassembled WGS sequence"/>
</dbReference>